<protein>
    <recommendedName>
        <fullName evidence="8">Holo-[acyl-carrier-protein] synthase</fullName>
        <shortName evidence="8">Holo-ACP synthase</shortName>
        <ecNumber evidence="8">2.7.8.7</ecNumber>
    </recommendedName>
    <alternativeName>
        <fullName evidence="8">4'-phosphopantetheinyl transferase AcpS</fullName>
    </alternativeName>
</protein>
<keyword evidence="1 8" id="KW-0444">Lipid biosynthesis</keyword>
<dbReference type="InterPro" id="IPR004568">
    <property type="entry name" value="Ppantetheine-prot_Trfase_dom"/>
</dbReference>
<evidence type="ECO:0000256" key="3">
    <source>
        <dbReference type="ARBA" id="ARBA00022723"/>
    </source>
</evidence>
<comment type="function">
    <text evidence="8">Transfers the 4'-phosphopantetheine moiety from coenzyme A to a Ser of acyl-carrier-protein.</text>
</comment>
<keyword evidence="11" id="KW-1185">Reference proteome</keyword>
<sequence>MIAGLGIDLTELARIEAAQNKNTGFANKVLTPNEYAQFTKFSGARAVEYLAGRFSVKESYAKAYGTGLGQVQLQDVETLDDDKGKPVITRHPYPGQALVSISHTATLVMTEVILEAQA</sequence>
<dbReference type="Proteomes" id="UP001597199">
    <property type="component" value="Unassembled WGS sequence"/>
</dbReference>
<dbReference type="NCBIfam" id="TIGR00556">
    <property type="entry name" value="pantethn_trn"/>
    <property type="match status" value="1"/>
</dbReference>
<feature type="binding site" evidence="8">
    <location>
        <position position="58"/>
    </location>
    <ligand>
        <name>Mg(2+)</name>
        <dbReference type="ChEBI" id="CHEBI:18420"/>
    </ligand>
</feature>
<evidence type="ECO:0000256" key="5">
    <source>
        <dbReference type="ARBA" id="ARBA00022842"/>
    </source>
</evidence>
<comment type="caution">
    <text evidence="10">The sequence shown here is derived from an EMBL/GenBank/DDBJ whole genome shotgun (WGS) entry which is preliminary data.</text>
</comment>
<dbReference type="RefSeq" id="WP_204118566.1">
    <property type="nucleotide sequence ID" value="NZ_BOLV01000006.1"/>
</dbReference>
<dbReference type="NCBIfam" id="TIGR00516">
    <property type="entry name" value="acpS"/>
    <property type="match status" value="1"/>
</dbReference>
<keyword evidence="7 8" id="KW-0275">Fatty acid biosynthesis</keyword>
<dbReference type="InterPro" id="IPR037143">
    <property type="entry name" value="4-PPantetheinyl_Trfase_dom_sf"/>
</dbReference>
<comment type="similarity">
    <text evidence="8">Belongs to the P-Pant transferase superfamily. AcpS family.</text>
</comment>
<gene>
    <name evidence="8 10" type="primary">acpS</name>
    <name evidence="10" type="ORF">ACFQ41_01635</name>
</gene>
<dbReference type="GO" id="GO:0008897">
    <property type="term" value="F:holo-[acyl-carrier-protein] synthase activity"/>
    <property type="evidence" value="ECO:0007669"/>
    <property type="project" value="UniProtKB-EC"/>
</dbReference>
<name>A0ABW4BCN5_9LACO</name>
<organism evidence="10 11">
    <name type="scientific">Lacticaseibacillus suilingensis</name>
    <dbReference type="NCBI Taxonomy" id="2799577"/>
    <lineage>
        <taxon>Bacteria</taxon>
        <taxon>Bacillati</taxon>
        <taxon>Bacillota</taxon>
        <taxon>Bacilli</taxon>
        <taxon>Lactobacillales</taxon>
        <taxon>Lactobacillaceae</taxon>
        <taxon>Lacticaseibacillus</taxon>
    </lineage>
</organism>
<reference evidence="11" key="1">
    <citation type="journal article" date="2019" name="Int. J. Syst. Evol. Microbiol.">
        <title>The Global Catalogue of Microorganisms (GCM) 10K type strain sequencing project: providing services to taxonomists for standard genome sequencing and annotation.</title>
        <authorList>
            <consortium name="The Broad Institute Genomics Platform"/>
            <consortium name="The Broad Institute Genome Sequencing Center for Infectious Disease"/>
            <person name="Wu L."/>
            <person name="Ma J."/>
        </authorList>
    </citation>
    <scope>NUCLEOTIDE SEQUENCE [LARGE SCALE GENOMIC DNA]</scope>
    <source>
        <strain evidence="11">CCM 9110</strain>
    </source>
</reference>
<dbReference type="SUPFAM" id="SSF56214">
    <property type="entry name" value="4'-phosphopantetheinyl transferase"/>
    <property type="match status" value="1"/>
</dbReference>
<comment type="cofactor">
    <cofactor evidence="8">
        <name>Mg(2+)</name>
        <dbReference type="ChEBI" id="CHEBI:18420"/>
    </cofactor>
</comment>
<comment type="subcellular location">
    <subcellularLocation>
        <location evidence="8">Cytoplasm</location>
    </subcellularLocation>
</comment>
<evidence type="ECO:0000256" key="4">
    <source>
        <dbReference type="ARBA" id="ARBA00022832"/>
    </source>
</evidence>
<dbReference type="HAMAP" id="MF_00101">
    <property type="entry name" value="AcpS"/>
    <property type="match status" value="1"/>
</dbReference>
<feature type="binding site" evidence="8">
    <location>
        <position position="8"/>
    </location>
    <ligand>
        <name>Mg(2+)</name>
        <dbReference type="ChEBI" id="CHEBI:18420"/>
    </ligand>
</feature>
<keyword evidence="2 8" id="KW-0808">Transferase</keyword>
<comment type="catalytic activity">
    <reaction evidence="8">
        <text>apo-[ACP] + CoA = holo-[ACP] + adenosine 3',5'-bisphosphate + H(+)</text>
        <dbReference type="Rhea" id="RHEA:12068"/>
        <dbReference type="Rhea" id="RHEA-COMP:9685"/>
        <dbReference type="Rhea" id="RHEA-COMP:9690"/>
        <dbReference type="ChEBI" id="CHEBI:15378"/>
        <dbReference type="ChEBI" id="CHEBI:29999"/>
        <dbReference type="ChEBI" id="CHEBI:57287"/>
        <dbReference type="ChEBI" id="CHEBI:58343"/>
        <dbReference type="ChEBI" id="CHEBI:64479"/>
        <dbReference type="EC" id="2.7.8.7"/>
    </reaction>
</comment>
<keyword evidence="8" id="KW-0963">Cytoplasm</keyword>
<keyword evidence="4 8" id="KW-0276">Fatty acid metabolism</keyword>
<evidence type="ECO:0000256" key="7">
    <source>
        <dbReference type="ARBA" id="ARBA00023160"/>
    </source>
</evidence>
<evidence type="ECO:0000256" key="8">
    <source>
        <dbReference type="HAMAP-Rule" id="MF_00101"/>
    </source>
</evidence>
<evidence type="ECO:0000256" key="2">
    <source>
        <dbReference type="ARBA" id="ARBA00022679"/>
    </source>
</evidence>
<dbReference type="Pfam" id="PF01648">
    <property type="entry name" value="ACPS"/>
    <property type="match status" value="1"/>
</dbReference>
<dbReference type="InterPro" id="IPR002582">
    <property type="entry name" value="ACPS"/>
</dbReference>
<dbReference type="Gene3D" id="3.90.470.20">
    <property type="entry name" value="4'-phosphopantetheinyl transferase domain"/>
    <property type="match status" value="1"/>
</dbReference>
<evidence type="ECO:0000313" key="11">
    <source>
        <dbReference type="Proteomes" id="UP001597199"/>
    </source>
</evidence>
<keyword evidence="5 8" id="KW-0460">Magnesium</keyword>
<dbReference type="EC" id="2.7.8.7" evidence="8"/>
<feature type="domain" description="4'-phosphopantetheinyl transferase" evidence="9">
    <location>
        <begin position="4"/>
        <end position="98"/>
    </location>
</feature>
<evidence type="ECO:0000313" key="10">
    <source>
        <dbReference type="EMBL" id="MFD1398006.1"/>
    </source>
</evidence>
<evidence type="ECO:0000256" key="1">
    <source>
        <dbReference type="ARBA" id="ARBA00022516"/>
    </source>
</evidence>
<keyword evidence="6 8" id="KW-0443">Lipid metabolism</keyword>
<proteinExistence type="inferred from homology"/>
<keyword evidence="3 8" id="KW-0479">Metal-binding</keyword>
<dbReference type="EMBL" id="JBHTOA010000015">
    <property type="protein sequence ID" value="MFD1398006.1"/>
    <property type="molecule type" value="Genomic_DNA"/>
</dbReference>
<dbReference type="InterPro" id="IPR008278">
    <property type="entry name" value="4-PPantetheinyl_Trfase_dom"/>
</dbReference>
<evidence type="ECO:0000256" key="6">
    <source>
        <dbReference type="ARBA" id="ARBA00023098"/>
    </source>
</evidence>
<accession>A0ABW4BCN5</accession>
<evidence type="ECO:0000259" key="9">
    <source>
        <dbReference type="Pfam" id="PF01648"/>
    </source>
</evidence>